<evidence type="ECO:0000313" key="2">
    <source>
        <dbReference type="Proteomes" id="UP000254631"/>
    </source>
</evidence>
<dbReference type="Proteomes" id="UP000254631">
    <property type="component" value="Unassembled WGS sequence"/>
</dbReference>
<gene>
    <name evidence="1" type="ORF">NCTC12000_00300</name>
</gene>
<proteinExistence type="predicted"/>
<sequence length="63" mass="7274">MLDKIPPVFVIVDEIKKADSTLQEYLIKSLREIMISPSFKGSIPGHFDQLWSIANELFQKYCT</sequence>
<organism evidence="1 2">
    <name type="scientific">Legionella pneumophila</name>
    <dbReference type="NCBI Taxonomy" id="446"/>
    <lineage>
        <taxon>Bacteria</taxon>
        <taxon>Pseudomonadati</taxon>
        <taxon>Pseudomonadota</taxon>
        <taxon>Gammaproteobacteria</taxon>
        <taxon>Legionellales</taxon>
        <taxon>Legionellaceae</taxon>
        <taxon>Legionella</taxon>
    </lineage>
</organism>
<dbReference type="RefSeq" id="WP_027219858.1">
    <property type="nucleotide sequence ID" value="NZ_BAZA01000018.1"/>
</dbReference>
<dbReference type="EMBL" id="UGOL01000001">
    <property type="protein sequence ID" value="STX78331.1"/>
    <property type="molecule type" value="Genomic_DNA"/>
</dbReference>
<reference evidence="1 2" key="1">
    <citation type="submission" date="2018-06" db="EMBL/GenBank/DDBJ databases">
        <authorList>
            <consortium name="Pathogen Informatics"/>
            <person name="Doyle S."/>
        </authorList>
    </citation>
    <scope>NUCLEOTIDE SEQUENCE [LARGE SCALE GENOMIC DNA]</scope>
    <source>
        <strain evidence="1 2">NCTC12000</strain>
    </source>
</reference>
<dbReference type="AlphaFoldDB" id="A0A378K4C0"/>
<name>A0A378K4C0_LEGPN</name>
<protein>
    <submittedName>
        <fullName evidence="1">Uncharacterized protein</fullName>
    </submittedName>
</protein>
<accession>A0A378K4C0</accession>
<evidence type="ECO:0000313" key="1">
    <source>
        <dbReference type="EMBL" id="STX78331.1"/>
    </source>
</evidence>